<dbReference type="InterPro" id="IPR032093">
    <property type="entry name" value="PhoD_N"/>
</dbReference>
<keyword evidence="4" id="KW-1185">Reference proteome</keyword>
<evidence type="ECO:0000313" key="4">
    <source>
        <dbReference type="Proteomes" id="UP000607281"/>
    </source>
</evidence>
<dbReference type="InterPro" id="IPR052900">
    <property type="entry name" value="Phospholipid_Metab_Enz"/>
</dbReference>
<accession>A0ABR8CPX3</accession>
<dbReference type="PROSITE" id="PS51318">
    <property type="entry name" value="TAT"/>
    <property type="match status" value="1"/>
</dbReference>
<comment type="caution">
    <text evidence="3">The sequence shown here is derived from an EMBL/GenBank/DDBJ whole genome shotgun (WGS) entry which is preliminary data.</text>
</comment>
<protein>
    <submittedName>
        <fullName evidence="3">Alkaline phosphatase D family protein</fullName>
    </submittedName>
</protein>
<reference evidence="3 4" key="1">
    <citation type="journal article" date="2020" name="ISME J.">
        <title>Comparative genomics reveals insights into cyanobacterial evolution and habitat adaptation.</title>
        <authorList>
            <person name="Chen M.Y."/>
            <person name="Teng W.K."/>
            <person name="Zhao L."/>
            <person name="Hu C.X."/>
            <person name="Zhou Y.K."/>
            <person name="Han B.P."/>
            <person name="Song L.R."/>
            <person name="Shu W.S."/>
        </authorList>
    </citation>
    <scope>NUCLEOTIDE SEQUENCE [LARGE SCALE GENOMIC DNA]</scope>
    <source>
        <strain evidence="3 4">FACHB-260</strain>
    </source>
</reference>
<evidence type="ECO:0000259" key="1">
    <source>
        <dbReference type="Pfam" id="PF09423"/>
    </source>
</evidence>
<dbReference type="Gene3D" id="3.60.21.70">
    <property type="entry name" value="PhoD-like phosphatase"/>
    <property type="match status" value="1"/>
</dbReference>
<dbReference type="Gene3D" id="2.60.40.380">
    <property type="entry name" value="Purple acid phosphatase-like, N-terminal"/>
    <property type="match status" value="1"/>
</dbReference>
<dbReference type="RefSeq" id="WP_190407423.1">
    <property type="nucleotide sequence ID" value="NZ_JACJRF010000018.1"/>
</dbReference>
<dbReference type="InterPro" id="IPR038607">
    <property type="entry name" value="PhoD-like_sf"/>
</dbReference>
<proteinExistence type="predicted"/>
<dbReference type="PANTHER" id="PTHR43606:SF2">
    <property type="entry name" value="ALKALINE PHOSPHATASE FAMILY PROTEIN (AFU_ORTHOLOGUE AFUA_5G03860)"/>
    <property type="match status" value="1"/>
</dbReference>
<gene>
    <name evidence="3" type="ORF">H6G18_12575</name>
</gene>
<dbReference type="Proteomes" id="UP000607281">
    <property type="component" value="Unassembled WGS sequence"/>
</dbReference>
<evidence type="ECO:0000313" key="3">
    <source>
        <dbReference type="EMBL" id="MBD2344974.1"/>
    </source>
</evidence>
<dbReference type="SUPFAM" id="SSF56300">
    <property type="entry name" value="Metallo-dependent phosphatases"/>
    <property type="match status" value="1"/>
</dbReference>
<dbReference type="EMBL" id="JACJRF010000018">
    <property type="protein sequence ID" value="MBD2344974.1"/>
    <property type="molecule type" value="Genomic_DNA"/>
</dbReference>
<feature type="domain" description="PhoD-like phosphatase metallophosphatase" evidence="1">
    <location>
        <begin position="159"/>
        <end position="535"/>
    </location>
</feature>
<dbReference type="Pfam" id="PF16655">
    <property type="entry name" value="PhoD_N"/>
    <property type="match status" value="1"/>
</dbReference>
<evidence type="ECO:0000259" key="2">
    <source>
        <dbReference type="Pfam" id="PF16655"/>
    </source>
</evidence>
<dbReference type="PANTHER" id="PTHR43606">
    <property type="entry name" value="PHOSPHATASE, PUTATIVE (AFU_ORTHOLOGUE AFUA_6G08710)-RELATED"/>
    <property type="match status" value="1"/>
</dbReference>
<dbReference type="Pfam" id="PF09423">
    <property type="entry name" value="PhoD"/>
    <property type="match status" value="1"/>
</dbReference>
<name>A0ABR8CPX3_9NOST</name>
<feature type="domain" description="Phospholipase D N-terminal" evidence="2">
    <location>
        <begin position="57"/>
        <end position="145"/>
    </location>
</feature>
<dbReference type="InterPro" id="IPR006311">
    <property type="entry name" value="TAT_signal"/>
</dbReference>
<dbReference type="InterPro" id="IPR018946">
    <property type="entry name" value="PhoD-like_MPP"/>
</dbReference>
<dbReference type="InterPro" id="IPR029052">
    <property type="entry name" value="Metallo-depent_PP-like"/>
</dbReference>
<organism evidence="3 4">
    <name type="scientific">Anabaena subtropica FACHB-260</name>
    <dbReference type="NCBI Taxonomy" id="2692884"/>
    <lineage>
        <taxon>Bacteria</taxon>
        <taxon>Bacillati</taxon>
        <taxon>Cyanobacteriota</taxon>
        <taxon>Cyanophyceae</taxon>
        <taxon>Nostocales</taxon>
        <taxon>Nostocaceae</taxon>
        <taxon>Anabaena</taxon>
    </lineage>
</organism>
<dbReference type="CDD" id="cd07389">
    <property type="entry name" value="MPP_PhoD"/>
    <property type="match status" value="1"/>
</dbReference>
<sequence length="574" mass="65717">MSKRFSRRDFLKYSLATNIVIWTSEAMAHKLNISSKEIQIFNIPTASATSLTTFPQSVSSGDPQAHGITLWTRIIAQSEIAKVAFQVASDSAFGQVILQGFANTDKNCDYTVKIPLESTVLKPYTTYYYRFIFNQDISPIGRFKTLPSPEDKNLDNIKFAYINCQNYTNGYYNAYPFLAKEDIDFIVFLGDYIYEKVNDNSFQRGIRSLELPSGKLIASTLEDYRFLYQAYNSDPKLQKLREKFAFITIWDDHEFANDSFQANAPDQFPFYQPELRQAATQAWAEYTPTSIPFDANTDSINSLQIYRKFRLGNLLELVLTDERLYRDEPPSCDNPVIQEERYELRQRYLVSDSPQRNEAQRTMLGHRQRDWFVEQICNSSCVWKIWGNGVMTLQLKILSVFATLFLGKRTPDLFVNLDQWDGYPAERALLFKAIKEAKVKNFVTITGDLHTFVAGYQKLNFDDQNDPPVGVEFVVGSITSSNLAEQITLNSFNVPLPQIETVTKLIQASNPHIDYFNSDTHGYNIVEVTPEALICTFKVVSNIIKPGGKVSTLKVFRVPRDQVLIEDITPTLEK</sequence>